<dbReference type="PROSITE" id="PS51900">
    <property type="entry name" value="CB"/>
    <property type="match status" value="1"/>
</dbReference>
<feature type="domain" description="Core-binding (CB)" evidence="5">
    <location>
        <begin position="16"/>
        <end position="96"/>
    </location>
</feature>
<evidence type="ECO:0000256" key="2">
    <source>
        <dbReference type="ARBA" id="ARBA00023125"/>
    </source>
</evidence>
<dbReference type="InterPro" id="IPR004107">
    <property type="entry name" value="Integrase_SAM-like_N"/>
</dbReference>
<keyword evidence="2 4" id="KW-0238">DNA-binding</keyword>
<evidence type="ECO:0000313" key="6">
    <source>
        <dbReference type="EMBL" id="MBC8577476.1"/>
    </source>
</evidence>
<dbReference type="InterPro" id="IPR013762">
    <property type="entry name" value="Integrase-like_cat_sf"/>
</dbReference>
<dbReference type="EMBL" id="JACRTB010000033">
    <property type="protein sequence ID" value="MBC8577476.1"/>
    <property type="molecule type" value="Genomic_DNA"/>
</dbReference>
<dbReference type="InterPro" id="IPR011010">
    <property type="entry name" value="DNA_brk_join_enz"/>
</dbReference>
<dbReference type="Gene3D" id="1.10.443.10">
    <property type="entry name" value="Intergrase catalytic core"/>
    <property type="match status" value="1"/>
</dbReference>
<evidence type="ECO:0000256" key="1">
    <source>
        <dbReference type="ARBA" id="ARBA00008857"/>
    </source>
</evidence>
<protein>
    <submittedName>
        <fullName evidence="6">Site-specific integrase</fullName>
    </submittedName>
</protein>
<dbReference type="SUPFAM" id="SSF56349">
    <property type="entry name" value="DNA breaking-rejoining enzymes"/>
    <property type="match status" value="1"/>
</dbReference>
<accession>A0ABR7NM41</accession>
<comment type="caution">
    <text evidence="6">The sequence shown here is derived from an EMBL/GenBank/DDBJ whole genome shotgun (WGS) entry which is preliminary data.</text>
</comment>
<reference evidence="6 7" key="1">
    <citation type="submission" date="2020-08" db="EMBL/GenBank/DDBJ databases">
        <title>Genome public.</title>
        <authorList>
            <person name="Liu C."/>
            <person name="Sun Q."/>
        </authorList>
    </citation>
    <scope>NUCLEOTIDE SEQUENCE [LARGE SCALE GENOMIC DNA]</scope>
    <source>
        <strain evidence="6 7">BX1</strain>
    </source>
</reference>
<organism evidence="6 7">
    <name type="scientific">Yanshouia hominis</name>
    <dbReference type="NCBI Taxonomy" id="2763673"/>
    <lineage>
        <taxon>Bacteria</taxon>
        <taxon>Bacillati</taxon>
        <taxon>Bacillota</taxon>
        <taxon>Clostridia</taxon>
        <taxon>Eubacteriales</taxon>
        <taxon>Oscillospiraceae</taxon>
        <taxon>Yanshouia</taxon>
    </lineage>
</organism>
<dbReference type="InterPro" id="IPR044068">
    <property type="entry name" value="CB"/>
</dbReference>
<sequence>MLAHAPDFLRVDSGLPLTMDMIDAYLEDLQKKGRQAETIRAYRKSLCHLYESLPEQKIIRKESLPDLKDFMRRRGYTAGTINVGISAANGFLHYYDRRDLQLIEYDRQKNYKAPRMTRSEYLHLLRTAKALDDMRAYLLVKLFVTTDLPIHSLPGVTAQAVSDGLIPAPAKKGVKPLRIPQGLREEFLTYTKENGIASGPVFRKRNGEAIDRKMVDLYIRQLCEKAGIDPAKGNPRCLKRLYQSTRSEIESQINLEALVAQLQNTMLDNEQRQIGWSKGGSLDLERNGGIFAR</sequence>
<keyword evidence="3" id="KW-0233">DNA recombination</keyword>
<dbReference type="InterPro" id="IPR010998">
    <property type="entry name" value="Integrase_recombinase_N"/>
</dbReference>
<comment type="similarity">
    <text evidence="1">Belongs to the 'phage' integrase family.</text>
</comment>
<dbReference type="Proteomes" id="UP000658131">
    <property type="component" value="Unassembled WGS sequence"/>
</dbReference>
<evidence type="ECO:0000259" key="5">
    <source>
        <dbReference type="PROSITE" id="PS51900"/>
    </source>
</evidence>
<evidence type="ECO:0000256" key="3">
    <source>
        <dbReference type="ARBA" id="ARBA00023172"/>
    </source>
</evidence>
<evidence type="ECO:0000313" key="7">
    <source>
        <dbReference type="Proteomes" id="UP000658131"/>
    </source>
</evidence>
<dbReference type="Pfam" id="PF02899">
    <property type="entry name" value="Phage_int_SAM_1"/>
    <property type="match status" value="1"/>
</dbReference>
<name>A0ABR7NM41_9FIRM</name>
<proteinExistence type="inferred from homology"/>
<gene>
    <name evidence="6" type="ORF">H8717_13825</name>
</gene>
<dbReference type="Gene3D" id="1.10.150.130">
    <property type="match status" value="1"/>
</dbReference>
<dbReference type="RefSeq" id="WP_262400880.1">
    <property type="nucleotide sequence ID" value="NZ_JACRTB010000033.1"/>
</dbReference>
<keyword evidence="7" id="KW-1185">Reference proteome</keyword>
<evidence type="ECO:0000256" key="4">
    <source>
        <dbReference type="PROSITE-ProRule" id="PRU01248"/>
    </source>
</evidence>